<dbReference type="EMBL" id="KK113864">
    <property type="protein sequence ID" value="KFM61247.1"/>
    <property type="molecule type" value="Genomic_DNA"/>
</dbReference>
<sequence length="82" mass="9324">MPTPVTSKVIKDYCNELITGKIQRTKEQKQRQNLSKNFKKFESEKRGNLTKIKKIRFLSQNTDSSFITASSLSGGLSCLILK</sequence>
<keyword evidence="2" id="KW-1185">Reference proteome</keyword>
<dbReference type="AlphaFoldDB" id="A0A087T808"/>
<gene>
    <name evidence="1" type="ORF">X975_26720</name>
</gene>
<evidence type="ECO:0000313" key="1">
    <source>
        <dbReference type="EMBL" id="KFM61247.1"/>
    </source>
</evidence>
<feature type="non-terminal residue" evidence="1">
    <location>
        <position position="82"/>
    </location>
</feature>
<name>A0A087T808_STEMI</name>
<reference evidence="1 2" key="1">
    <citation type="submission" date="2013-11" db="EMBL/GenBank/DDBJ databases">
        <title>Genome sequencing of Stegodyphus mimosarum.</title>
        <authorList>
            <person name="Bechsgaard J."/>
        </authorList>
    </citation>
    <scope>NUCLEOTIDE SEQUENCE [LARGE SCALE GENOMIC DNA]</scope>
</reference>
<dbReference type="Proteomes" id="UP000054359">
    <property type="component" value="Unassembled WGS sequence"/>
</dbReference>
<proteinExistence type="predicted"/>
<evidence type="ECO:0000313" key="2">
    <source>
        <dbReference type="Proteomes" id="UP000054359"/>
    </source>
</evidence>
<protein>
    <submittedName>
        <fullName evidence="1">Uncharacterized protein</fullName>
    </submittedName>
</protein>
<organism evidence="1 2">
    <name type="scientific">Stegodyphus mimosarum</name>
    <name type="common">African social velvet spider</name>
    <dbReference type="NCBI Taxonomy" id="407821"/>
    <lineage>
        <taxon>Eukaryota</taxon>
        <taxon>Metazoa</taxon>
        <taxon>Ecdysozoa</taxon>
        <taxon>Arthropoda</taxon>
        <taxon>Chelicerata</taxon>
        <taxon>Arachnida</taxon>
        <taxon>Araneae</taxon>
        <taxon>Araneomorphae</taxon>
        <taxon>Entelegynae</taxon>
        <taxon>Eresoidea</taxon>
        <taxon>Eresidae</taxon>
        <taxon>Stegodyphus</taxon>
    </lineage>
</organism>
<accession>A0A087T808</accession>